<dbReference type="Pfam" id="PF02687">
    <property type="entry name" value="FtsX"/>
    <property type="match status" value="2"/>
</dbReference>
<dbReference type="InterPro" id="IPR025857">
    <property type="entry name" value="MacB_PCD"/>
</dbReference>
<dbReference type="AlphaFoldDB" id="A0A9X1PNE2"/>
<feature type="domain" description="MacB-like periplasmic core" evidence="8">
    <location>
        <begin position="445"/>
        <end position="612"/>
    </location>
</feature>
<keyword evidence="4 6" id="KW-1133">Transmembrane helix</keyword>
<protein>
    <submittedName>
        <fullName evidence="9">ABC transporter permease</fullName>
    </submittedName>
</protein>
<evidence type="ECO:0000256" key="5">
    <source>
        <dbReference type="ARBA" id="ARBA00023136"/>
    </source>
</evidence>
<dbReference type="PANTHER" id="PTHR30572:SF18">
    <property type="entry name" value="ABC-TYPE MACROLIDE FAMILY EXPORT SYSTEM PERMEASE COMPONENT 2"/>
    <property type="match status" value="1"/>
</dbReference>
<feature type="transmembrane region" description="Helical" evidence="6">
    <location>
        <begin position="350"/>
        <end position="370"/>
    </location>
</feature>
<sequence length="804" mass="90035">MLQNYIKIAWRNLWKNKTFSSINIFGLAIGIAGALLIGFHIRHELSYDKGFSKADRIYRITFESTGADSRHWAATPPPLGPALHQQFPQIEQSVRLHRLFPYQLLSHTGPTGEVKRFEEKGGLFANADVITMFDLPFVSGNAKTALTEANAIVVTEEMAAKYFGKTDPLGKIIIDDRNKLPLKVTGVIKAFDFPTHLHFDYLVSIPTIDRYLDKRSMENIDWSGFYHYVMLRKDASKEKLEAGFPSFATKFYAPLGESESQIVATRHLHLQPIKDIHLHSKLEKEMSANSDITYVYIFAMAALFILLVATINFINISTALAFNRMKEIGLRKVVGATRTQLIRQFLSESFIVTLLANSLSALLFKLSIPFYTNLAGEGFAFSDVLTLPNLATLVLLMLIVAFFAGLYPAWFVARFNPVVSLKGKRMLGQSVNIVRKGLIVFQFVVSVFMIFSTIIVYRQMQLFHNRNLGFDKDQVISITMYDQMWEKFGALTDQMTKNPAIAAFATTSTLPGERFGSYPASPLHRATGESIPDGSRVLWSDEKLFSALGIKLKEGRAFYKQFPKIDNPEFILNEAAVKSYRLKNPVGETFVVGADTGTVVGVVKDFNFASLHSKVEPLVIQYNPYWANYMLVKVRGDQVSQTLEFLKKQVNTLSPSSKFTYSFLDENLENLYASENRMGQVFNGFAGLAILISCLGLFGLSAYSAKLRTKEVGVRKVLGASVGSVTFLLSKDFILLVAVSVVISLPVAWWVMEKWLDSFAYRISVSWDVFVLAGISALLLALVTISFQSVKTALINPVKNLKVD</sequence>
<gene>
    <name evidence="9" type="ORF">LXM26_23860</name>
</gene>
<evidence type="ECO:0000256" key="3">
    <source>
        <dbReference type="ARBA" id="ARBA00022692"/>
    </source>
</evidence>
<name>A0A9X1PNE2_9BACT</name>
<dbReference type="GO" id="GO:0005886">
    <property type="term" value="C:plasma membrane"/>
    <property type="evidence" value="ECO:0007669"/>
    <property type="project" value="UniProtKB-SubCell"/>
</dbReference>
<evidence type="ECO:0000313" key="10">
    <source>
        <dbReference type="Proteomes" id="UP001139000"/>
    </source>
</evidence>
<dbReference type="InterPro" id="IPR003838">
    <property type="entry name" value="ABC3_permease_C"/>
</dbReference>
<evidence type="ECO:0000256" key="4">
    <source>
        <dbReference type="ARBA" id="ARBA00022989"/>
    </source>
</evidence>
<reference evidence="9" key="1">
    <citation type="submission" date="2021-12" db="EMBL/GenBank/DDBJ databases">
        <title>Novel species in genus Dyadobacter.</title>
        <authorList>
            <person name="Ma C."/>
        </authorList>
    </citation>
    <scope>NUCLEOTIDE SEQUENCE</scope>
    <source>
        <strain evidence="9">LJ419</strain>
    </source>
</reference>
<feature type="transmembrane region" description="Helical" evidence="6">
    <location>
        <begin position="294"/>
        <end position="322"/>
    </location>
</feature>
<organism evidence="9 10">
    <name type="scientific">Dyadobacter chenwenxiniae</name>
    <dbReference type="NCBI Taxonomy" id="2906456"/>
    <lineage>
        <taxon>Bacteria</taxon>
        <taxon>Pseudomonadati</taxon>
        <taxon>Bacteroidota</taxon>
        <taxon>Cytophagia</taxon>
        <taxon>Cytophagales</taxon>
        <taxon>Spirosomataceae</taxon>
        <taxon>Dyadobacter</taxon>
    </lineage>
</organism>
<comment type="caution">
    <text evidence="9">The sequence shown here is derived from an EMBL/GenBank/DDBJ whole genome shotgun (WGS) entry which is preliminary data.</text>
</comment>
<dbReference type="GO" id="GO:0022857">
    <property type="term" value="F:transmembrane transporter activity"/>
    <property type="evidence" value="ECO:0007669"/>
    <property type="project" value="TreeGrafter"/>
</dbReference>
<feature type="domain" description="ABC3 transporter permease C-terminal" evidence="7">
    <location>
        <begin position="684"/>
        <end position="792"/>
    </location>
</feature>
<accession>A0A9X1PNE2</accession>
<keyword evidence="3 6" id="KW-0812">Transmembrane</keyword>
<evidence type="ECO:0000259" key="7">
    <source>
        <dbReference type="Pfam" id="PF02687"/>
    </source>
</evidence>
<feature type="transmembrane region" description="Helical" evidence="6">
    <location>
        <begin position="390"/>
        <end position="412"/>
    </location>
</feature>
<feature type="transmembrane region" description="Helical" evidence="6">
    <location>
        <begin position="764"/>
        <end position="787"/>
    </location>
</feature>
<keyword evidence="2" id="KW-1003">Cell membrane</keyword>
<dbReference type="InterPro" id="IPR050250">
    <property type="entry name" value="Macrolide_Exporter_MacB"/>
</dbReference>
<evidence type="ECO:0000256" key="1">
    <source>
        <dbReference type="ARBA" id="ARBA00004651"/>
    </source>
</evidence>
<feature type="transmembrane region" description="Helical" evidence="6">
    <location>
        <begin position="681"/>
        <end position="700"/>
    </location>
</feature>
<dbReference type="PANTHER" id="PTHR30572">
    <property type="entry name" value="MEMBRANE COMPONENT OF TRANSPORTER-RELATED"/>
    <property type="match status" value="1"/>
</dbReference>
<proteinExistence type="predicted"/>
<feature type="transmembrane region" description="Helical" evidence="6">
    <location>
        <begin position="21"/>
        <end position="41"/>
    </location>
</feature>
<dbReference type="RefSeq" id="WP_234657503.1">
    <property type="nucleotide sequence ID" value="NZ_CP094997.1"/>
</dbReference>
<evidence type="ECO:0000256" key="2">
    <source>
        <dbReference type="ARBA" id="ARBA00022475"/>
    </source>
</evidence>
<comment type="subcellular location">
    <subcellularLocation>
        <location evidence="1">Cell membrane</location>
        <topology evidence="1">Multi-pass membrane protein</topology>
    </subcellularLocation>
</comment>
<evidence type="ECO:0000313" key="9">
    <source>
        <dbReference type="EMBL" id="MCF0064567.1"/>
    </source>
</evidence>
<evidence type="ECO:0000259" key="8">
    <source>
        <dbReference type="Pfam" id="PF12704"/>
    </source>
</evidence>
<feature type="domain" description="ABC3 transporter permease C-terminal" evidence="7">
    <location>
        <begin position="300"/>
        <end position="417"/>
    </location>
</feature>
<evidence type="ECO:0000256" key="6">
    <source>
        <dbReference type="SAM" id="Phobius"/>
    </source>
</evidence>
<keyword evidence="5 6" id="KW-0472">Membrane</keyword>
<dbReference type="EMBL" id="JAJTTC010000008">
    <property type="protein sequence ID" value="MCF0064567.1"/>
    <property type="molecule type" value="Genomic_DNA"/>
</dbReference>
<dbReference type="Proteomes" id="UP001139000">
    <property type="component" value="Unassembled WGS sequence"/>
</dbReference>
<feature type="domain" description="MacB-like periplasmic core" evidence="8">
    <location>
        <begin position="20"/>
        <end position="242"/>
    </location>
</feature>
<feature type="transmembrane region" description="Helical" evidence="6">
    <location>
        <begin position="433"/>
        <end position="457"/>
    </location>
</feature>
<dbReference type="Pfam" id="PF12704">
    <property type="entry name" value="MacB_PCD"/>
    <property type="match status" value="2"/>
</dbReference>
<keyword evidence="10" id="KW-1185">Reference proteome</keyword>
<feature type="transmembrane region" description="Helical" evidence="6">
    <location>
        <begin position="733"/>
        <end position="752"/>
    </location>
</feature>